<dbReference type="GO" id="GO:0000981">
    <property type="term" value="F:DNA-binding transcription factor activity, RNA polymerase II-specific"/>
    <property type="evidence" value="ECO:0007669"/>
    <property type="project" value="InterPro"/>
</dbReference>
<sequence>MERPSPAEPAKHKRTRSGCLNCRRKKRKCDEARPSCGTCRRRNESCEWGLKIAFRAEHARCLNPRHPSMRKMARRKPPKEFEILDITDEVIRDYNGAETDEGEEDRSNLTEDYTRSRNHDRSSLVLSERPPDTRSNTADGYVSIQRPPVINISSPTSQRRTDNAVADLLYFSQNGQSHHSVEIDPAIHVSMDTVPIDIITEYPYIDQLQPFTPEGISEDGIFLPGSAYHELHSTLRNHLIQETRSIAPTRSTTPHVEAEAEPEGAALDETEVTLPINDFLSSHTPLLSQQEECALWKNYFDEIAPWLDKFDRDKHFQQIIPTMTKDNDHLRYSMLALSARQLELKHTLATSRSLTLYQEAIHLLLPHLPTRGTAVIATCVILCVLEMLSCSPKAWQRHLDGCASLMEAVGINGFVGGTEQALFWCFARMDICGGLISSVKTLIPINHWASKTSSIENDVELFKNASNFEEWANYAVYLTGQVLDLLAPSPSEPTRDEAKFRTKWLKLWKYICEWYQERPAPLYPIMTIPSNETSPFPTILYSNPAAMSGNQMHHTASILMLQNQPAMIRLGHSSKPRSILWHARQSQFLFIPNVAITMKEAKSIHDIIRQHPRERLLVQPLEWIQLHLELLKCSFIDESAEKISETSEASTSESSGSKKTIDRDARTAERLATSDMKNAAIKKLVSEDGGPLRFQRPFGYFCFGKKHEYRLHGAVFSMRSSGSLAPIFAFLQRGMIRIQREGVFQPPRPRRPNPPAEMLRKMRLKQLEPEDQWRDPYILAVLIGLAQSQADDKGSPQTRFRQNHVFKTCAVYVDEENSEFLYFYNAQISLAFLSKFEYPQTLNKPTGALSSELPIRMKKLAFKPYSTLKSRLLAEVQDCCKDDDDEGRNEEQRSTEKRATLQDSGAKSQQSHAEKQSGAPCRRDNLEIR</sequence>
<feature type="compositionally biased region" description="Polar residues" evidence="3">
    <location>
        <begin position="901"/>
        <end position="911"/>
    </location>
</feature>
<accession>A0A395RMW5</accession>
<feature type="domain" description="Zn(2)-C6 fungal-type" evidence="4">
    <location>
        <begin position="18"/>
        <end position="48"/>
    </location>
</feature>
<dbReference type="Gene3D" id="4.10.240.10">
    <property type="entry name" value="Zn(2)-C6 fungal-type DNA-binding domain"/>
    <property type="match status" value="1"/>
</dbReference>
<dbReference type="PROSITE" id="PS50048">
    <property type="entry name" value="ZN2_CY6_FUNGAL_2"/>
    <property type="match status" value="1"/>
</dbReference>
<dbReference type="InterPro" id="IPR021858">
    <property type="entry name" value="Fun_TF"/>
</dbReference>
<dbReference type="InterPro" id="IPR036864">
    <property type="entry name" value="Zn2-C6_fun-type_DNA-bd_sf"/>
</dbReference>
<feature type="compositionally biased region" description="Basic and acidic residues" evidence="3">
    <location>
        <begin position="889"/>
        <end position="900"/>
    </location>
</feature>
<dbReference type="STRING" id="5514.A0A395RMW5"/>
<evidence type="ECO:0000313" key="6">
    <source>
        <dbReference type="Proteomes" id="UP000266152"/>
    </source>
</evidence>
<dbReference type="EMBL" id="PXOF01000164">
    <property type="protein sequence ID" value="RGP61470.1"/>
    <property type="molecule type" value="Genomic_DNA"/>
</dbReference>
<evidence type="ECO:0000256" key="3">
    <source>
        <dbReference type="SAM" id="MobiDB-lite"/>
    </source>
</evidence>
<evidence type="ECO:0000259" key="4">
    <source>
        <dbReference type="PROSITE" id="PS50048"/>
    </source>
</evidence>
<comment type="caution">
    <text evidence="5">The sequence shown here is derived from an EMBL/GenBank/DDBJ whole genome shotgun (WGS) entry which is preliminary data.</text>
</comment>
<proteinExistence type="predicted"/>
<comment type="subcellular location">
    <subcellularLocation>
        <location evidence="1">Nucleus</location>
    </subcellularLocation>
</comment>
<dbReference type="Pfam" id="PF11951">
    <property type="entry name" value="Fungal_trans_2"/>
    <property type="match status" value="1"/>
</dbReference>
<dbReference type="CDD" id="cd12148">
    <property type="entry name" value="fungal_TF_MHR"/>
    <property type="match status" value="1"/>
</dbReference>
<reference evidence="5 6" key="1">
    <citation type="journal article" date="2018" name="PLoS Pathog.">
        <title>Evolution of structural diversity of trichothecenes, a family of toxins produced by plant pathogenic and entomopathogenic fungi.</title>
        <authorList>
            <person name="Proctor R.H."/>
            <person name="McCormick S.P."/>
            <person name="Kim H.S."/>
            <person name="Cardoza R.E."/>
            <person name="Stanley A.M."/>
            <person name="Lindo L."/>
            <person name="Kelly A."/>
            <person name="Brown D.W."/>
            <person name="Lee T."/>
            <person name="Vaughan M.M."/>
            <person name="Alexander N.J."/>
            <person name="Busman M."/>
            <person name="Gutierrez S."/>
        </authorList>
    </citation>
    <scope>NUCLEOTIDE SEQUENCE [LARGE SCALE GENOMIC DNA]</scope>
    <source>
        <strain evidence="5 6">NRRL 3299</strain>
    </source>
</reference>
<dbReference type="GO" id="GO:0045944">
    <property type="term" value="P:positive regulation of transcription by RNA polymerase II"/>
    <property type="evidence" value="ECO:0007669"/>
    <property type="project" value="TreeGrafter"/>
</dbReference>
<dbReference type="Proteomes" id="UP000266152">
    <property type="component" value="Unassembled WGS sequence"/>
</dbReference>
<dbReference type="SMART" id="SM00066">
    <property type="entry name" value="GAL4"/>
    <property type="match status" value="1"/>
</dbReference>
<gene>
    <name evidence="5" type="ORF">FSPOR_9998</name>
</gene>
<evidence type="ECO:0000256" key="1">
    <source>
        <dbReference type="ARBA" id="ARBA00004123"/>
    </source>
</evidence>
<feature type="compositionally biased region" description="Low complexity" evidence="3">
    <location>
        <begin position="646"/>
        <end position="658"/>
    </location>
</feature>
<dbReference type="CDD" id="cd00067">
    <property type="entry name" value="GAL4"/>
    <property type="match status" value="1"/>
</dbReference>
<dbReference type="AlphaFoldDB" id="A0A395RMW5"/>
<feature type="region of interest" description="Disordered" evidence="3">
    <location>
        <begin position="644"/>
        <end position="665"/>
    </location>
</feature>
<dbReference type="PANTHER" id="PTHR37534:SF4">
    <property type="entry name" value="ZN(II)2CYS6 TRANSCRIPTION FACTOR (EUROFUNG)"/>
    <property type="match status" value="1"/>
</dbReference>
<dbReference type="GO" id="GO:0008270">
    <property type="term" value="F:zinc ion binding"/>
    <property type="evidence" value="ECO:0007669"/>
    <property type="project" value="InterPro"/>
</dbReference>
<dbReference type="InterPro" id="IPR001138">
    <property type="entry name" value="Zn2Cys6_DnaBD"/>
</dbReference>
<evidence type="ECO:0000256" key="2">
    <source>
        <dbReference type="ARBA" id="ARBA00023242"/>
    </source>
</evidence>
<keyword evidence="2" id="KW-0539">Nucleus</keyword>
<dbReference type="SUPFAM" id="SSF57701">
    <property type="entry name" value="Zn2/Cys6 DNA-binding domain"/>
    <property type="match status" value="1"/>
</dbReference>
<dbReference type="Pfam" id="PF00172">
    <property type="entry name" value="Zn_clus"/>
    <property type="match status" value="1"/>
</dbReference>
<feature type="region of interest" description="Disordered" evidence="3">
    <location>
        <begin position="881"/>
        <end position="929"/>
    </location>
</feature>
<dbReference type="GO" id="GO:0000976">
    <property type="term" value="F:transcription cis-regulatory region binding"/>
    <property type="evidence" value="ECO:0007669"/>
    <property type="project" value="TreeGrafter"/>
</dbReference>
<feature type="region of interest" description="Disordered" evidence="3">
    <location>
        <begin position="95"/>
        <end position="140"/>
    </location>
</feature>
<dbReference type="PANTHER" id="PTHR37534">
    <property type="entry name" value="TRANSCRIPTIONAL ACTIVATOR PROTEIN UGA3"/>
    <property type="match status" value="1"/>
</dbReference>
<feature type="compositionally biased region" description="Basic and acidic residues" evidence="3">
    <location>
        <begin position="105"/>
        <end position="122"/>
    </location>
</feature>
<organism evidence="5 6">
    <name type="scientific">Fusarium sporotrichioides</name>
    <dbReference type="NCBI Taxonomy" id="5514"/>
    <lineage>
        <taxon>Eukaryota</taxon>
        <taxon>Fungi</taxon>
        <taxon>Dikarya</taxon>
        <taxon>Ascomycota</taxon>
        <taxon>Pezizomycotina</taxon>
        <taxon>Sordariomycetes</taxon>
        <taxon>Hypocreomycetidae</taxon>
        <taxon>Hypocreales</taxon>
        <taxon>Nectriaceae</taxon>
        <taxon>Fusarium</taxon>
    </lineage>
</organism>
<keyword evidence="6" id="KW-1185">Reference proteome</keyword>
<dbReference type="GO" id="GO:0005634">
    <property type="term" value="C:nucleus"/>
    <property type="evidence" value="ECO:0007669"/>
    <property type="project" value="UniProtKB-SubCell"/>
</dbReference>
<dbReference type="PROSITE" id="PS00463">
    <property type="entry name" value="ZN2_CY6_FUNGAL_1"/>
    <property type="match status" value="1"/>
</dbReference>
<name>A0A395RMW5_FUSSP</name>
<protein>
    <recommendedName>
        <fullName evidence="4">Zn(2)-C6 fungal-type domain-containing protein</fullName>
    </recommendedName>
</protein>
<evidence type="ECO:0000313" key="5">
    <source>
        <dbReference type="EMBL" id="RGP61470.1"/>
    </source>
</evidence>